<name>A0ABM1F3E9_PRICU</name>
<organism evidence="2 3">
    <name type="scientific">Priapulus caudatus</name>
    <name type="common">Priapulid worm</name>
    <dbReference type="NCBI Taxonomy" id="37621"/>
    <lineage>
        <taxon>Eukaryota</taxon>
        <taxon>Metazoa</taxon>
        <taxon>Ecdysozoa</taxon>
        <taxon>Scalidophora</taxon>
        <taxon>Priapulida</taxon>
        <taxon>Priapulimorpha</taxon>
        <taxon>Priapulimorphida</taxon>
        <taxon>Priapulidae</taxon>
        <taxon>Priapulus</taxon>
    </lineage>
</organism>
<dbReference type="RefSeq" id="XP_014678970.1">
    <property type="nucleotide sequence ID" value="XM_014823484.1"/>
</dbReference>
<dbReference type="Proteomes" id="UP000695022">
    <property type="component" value="Unplaced"/>
</dbReference>
<gene>
    <name evidence="3" type="primary">LOC106818810</name>
</gene>
<sequence length="87" mass="10427">REREREREKKEREQREREREKREREKEGGEGEREREKERRGERRAMNVKRRGDYFVGGGVKKHDPALLFSTSCDGVTRSGATFFNVV</sequence>
<dbReference type="GeneID" id="106818810"/>
<evidence type="ECO:0000313" key="2">
    <source>
        <dbReference type="Proteomes" id="UP000695022"/>
    </source>
</evidence>
<evidence type="ECO:0000256" key="1">
    <source>
        <dbReference type="SAM" id="MobiDB-lite"/>
    </source>
</evidence>
<protein>
    <submittedName>
        <fullName evidence="3">Uncharacterized protein</fullName>
    </submittedName>
</protein>
<keyword evidence="2" id="KW-1185">Reference proteome</keyword>
<feature type="non-terminal residue" evidence="3">
    <location>
        <position position="1"/>
    </location>
</feature>
<feature type="region of interest" description="Disordered" evidence="1">
    <location>
        <begin position="1"/>
        <end position="45"/>
    </location>
</feature>
<accession>A0ABM1F3E9</accession>
<reference evidence="3" key="1">
    <citation type="submission" date="2025-08" db="UniProtKB">
        <authorList>
            <consortium name="RefSeq"/>
        </authorList>
    </citation>
    <scope>IDENTIFICATION</scope>
</reference>
<evidence type="ECO:0000313" key="3">
    <source>
        <dbReference type="RefSeq" id="XP_014678970.1"/>
    </source>
</evidence>
<proteinExistence type="predicted"/>